<sequence length="116" mass="12981">MYCDALLQLPGVYAGGEPRAVLRYRFTWENLRLFVVQAFVPASSLWRIIKLSPDFPRARRPRFSFSGAVFPKLFLRGHNLEKPLPAGGIDLCLLGFFTFSASKPRSPALVVPVSAK</sequence>
<name>A0A5B7FFW9_PORTR</name>
<accession>A0A5B7FFW9</accession>
<keyword evidence="2" id="KW-1185">Reference proteome</keyword>
<organism evidence="1 2">
    <name type="scientific">Portunus trituberculatus</name>
    <name type="common">Swimming crab</name>
    <name type="synonym">Neptunus trituberculatus</name>
    <dbReference type="NCBI Taxonomy" id="210409"/>
    <lineage>
        <taxon>Eukaryota</taxon>
        <taxon>Metazoa</taxon>
        <taxon>Ecdysozoa</taxon>
        <taxon>Arthropoda</taxon>
        <taxon>Crustacea</taxon>
        <taxon>Multicrustacea</taxon>
        <taxon>Malacostraca</taxon>
        <taxon>Eumalacostraca</taxon>
        <taxon>Eucarida</taxon>
        <taxon>Decapoda</taxon>
        <taxon>Pleocyemata</taxon>
        <taxon>Brachyura</taxon>
        <taxon>Eubrachyura</taxon>
        <taxon>Portunoidea</taxon>
        <taxon>Portunidae</taxon>
        <taxon>Portuninae</taxon>
        <taxon>Portunus</taxon>
    </lineage>
</organism>
<gene>
    <name evidence="1" type="ORF">E2C01_039080</name>
</gene>
<dbReference type="Proteomes" id="UP000324222">
    <property type="component" value="Unassembled WGS sequence"/>
</dbReference>
<evidence type="ECO:0000313" key="1">
    <source>
        <dbReference type="EMBL" id="MPC45382.1"/>
    </source>
</evidence>
<comment type="caution">
    <text evidence="1">The sequence shown here is derived from an EMBL/GenBank/DDBJ whole genome shotgun (WGS) entry which is preliminary data.</text>
</comment>
<dbReference type="EMBL" id="VSRR010006699">
    <property type="protein sequence ID" value="MPC45382.1"/>
    <property type="molecule type" value="Genomic_DNA"/>
</dbReference>
<evidence type="ECO:0000313" key="2">
    <source>
        <dbReference type="Proteomes" id="UP000324222"/>
    </source>
</evidence>
<reference evidence="1 2" key="1">
    <citation type="submission" date="2019-05" db="EMBL/GenBank/DDBJ databases">
        <title>Another draft genome of Portunus trituberculatus and its Hox gene families provides insights of decapod evolution.</title>
        <authorList>
            <person name="Jeong J.-H."/>
            <person name="Song I."/>
            <person name="Kim S."/>
            <person name="Choi T."/>
            <person name="Kim D."/>
            <person name="Ryu S."/>
            <person name="Kim W."/>
        </authorList>
    </citation>
    <scope>NUCLEOTIDE SEQUENCE [LARGE SCALE GENOMIC DNA]</scope>
    <source>
        <tissue evidence="1">Muscle</tissue>
    </source>
</reference>
<protein>
    <submittedName>
        <fullName evidence="1">Uncharacterized protein</fullName>
    </submittedName>
</protein>
<proteinExistence type="predicted"/>
<dbReference type="AlphaFoldDB" id="A0A5B7FFW9"/>